<feature type="compositionally biased region" description="Polar residues" evidence="1">
    <location>
        <begin position="163"/>
        <end position="172"/>
    </location>
</feature>
<proteinExistence type="predicted"/>
<evidence type="ECO:0000313" key="2">
    <source>
        <dbReference type="EMBL" id="KAK3517984.1"/>
    </source>
</evidence>
<name>A0AAE0US42_9TELE</name>
<keyword evidence="3" id="KW-1185">Reference proteome</keyword>
<dbReference type="Proteomes" id="UP001274896">
    <property type="component" value="Unassembled WGS sequence"/>
</dbReference>
<dbReference type="AlphaFoldDB" id="A0AAE0US42"/>
<evidence type="ECO:0000256" key="1">
    <source>
        <dbReference type="SAM" id="MobiDB-lite"/>
    </source>
</evidence>
<sequence length="228" mass="25542">CEISREEFDVDPLIQGNKRTVQSYSDHVQASDGQSSSSGGVKFDSLFNTLTYFHVCQPGLPPCLGHDLFEETQLKIISKLQSSGLLLKEDLKYVQKEDIADLLPIIQLRKLMDAFKQDRVTLNMQVISTSTSMSSALSESSSSDTPPHSSSSQQSATEIFSSQAGNSNSRNIPFTWPETFQGPWKKMPQEIRSAVLEGKNLNQWRDARWCVPLQLTLRQPSPYLQVLT</sequence>
<feature type="non-terminal residue" evidence="2">
    <location>
        <position position="228"/>
    </location>
</feature>
<evidence type="ECO:0000313" key="3">
    <source>
        <dbReference type="Proteomes" id="UP001274896"/>
    </source>
</evidence>
<organism evidence="2 3">
    <name type="scientific">Hemibagrus guttatus</name>
    <dbReference type="NCBI Taxonomy" id="175788"/>
    <lineage>
        <taxon>Eukaryota</taxon>
        <taxon>Metazoa</taxon>
        <taxon>Chordata</taxon>
        <taxon>Craniata</taxon>
        <taxon>Vertebrata</taxon>
        <taxon>Euteleostomi</taxon>
        <taxon>Actinopterygii</taxon>
        <taxon>Neopterygii</taxon>
        <taxon>Teleostei</taxon>
        <taxon>Ostariophysi</taxon>
        <taxon>Siluriformes</taxon>
        <taxon>Bagridae</taxon>
        <taxon>Hemibagrus</taxon>
    </lineage>
</organism>
<protein>
    <submittedName>
        <fullName evidence="2">Uncharacterized protein</fullName>
    </submittedName>
</protein>
<accession>A0AAE0US42</accession>
<gene>
    <name evidence="2" type="ORF">QTP70_029095</name>
</gene>
<feature type="region of interest" description="Disordered" evidence="1">
    <location>
        <begin position="135"/>
        <end position="172"/>
    </location>
</feature>
<feature type="compositionally biased region" description="Low complexity" evidence="1">
    <location>
        <begin position="135"/>
        <end position="162"/>
    </location>
</feature>
<comment type="caution">
    <text evidence="2">The sequence shown here is derived from an EMBL/GenBank/DDBJ whole genome shotgun (WGS) entry which is preliminary data.</text>
</comment>
<dbReference type="EMBL" id="JAUCMX010000018">
    <property type="protein sequence ID" value="KAK3517984.1"/>
    <property type="molecule type" value="Genomic_DNA"/>
</dbReference>
<reference evidence="2" key="1">
    <citation type="submission" date="2023-06" db="EMBL/GenBank/DDBJ databases">
        <title>Male Hemibagrus guttatus genome.</title>
        <authorList>
            <person name="Bian C."/>
        </authorList>
    </citation>
    <scope>NUCLEOTIDE SEQUENCE</scope>
    <source>
        <strain evidence="2">Male_cb2023</strain>
        <tissue evidence="2">Muscle</tissue>
    </source>
</reference>